<evidence type="ECO:0000259" key="2">
    <source>
        <dbReference type="PROSITE" id="PS51208"/>
    </source>
</evidence>
<dbReference type="InterPro" id="IPR005546">
    <property type="entry name" value="Autotransporte_beta"/>
</dbReference>
<protein>
    <submittedName>
        <fullName evidence="3">Outer membrane autotransporter protein</fullName>
    </submittedName>
</protein>
<dbReference type="EMBL" id="JACIFE010000013">
    <property type="protein sequence ID" value="MBB4076880.1"/>
    <property type="molecule type" value="Genomic_DNA"/>
</dbReference>
<evidence type="ECO:0000313" key="4">
    <source>
        <dbReference type="Proteomes" id="UP000585970"/>
    </source>
</evidence>
<keyword evidence="1" id="KW-0732">Signal</keyword>
<accession>A0A840DVA8</accession>
<dbReference type="InterPro" id="IPR011050">
    <property type="entry name" value="Pectin_lyase_fold/virulence"/>
</dbReference>
<comment type="caution">
    <text evidence="3">The sequence shown here is derived from an EMBL/GenBank/DDBJ whole genome shotgun (WGS) entry which is preliminary data.</text>
</comment>
<dbReference type="SUPFAM" id="SSF51126">
    <property type="entry name" value="Pectin lyase-like"/>
    <property type="match status" value="1"/>
</dbReference>
<feature type="signal peptide" evidence="1">
    <location>
        <begin position="1"/>
        <end position="30"/>
    </location>
</feature>
<feature type="domain" description="Autotransporter" evidence="2">
    <location>
        <begin position="546"/>
        <end position="824"/>
    </location>
</feature>
<dbReference type="NCBIfam" id="TIGR01414">
    <property type="entry name" value="autotrans_barl"/>
    <property type="match status" value="1"/>
</dbReference>
<dbReference type="Gene3D" id="2.40.128.130">
    <property type="entry name" value="Autotransporter beta-domain"/>
    <property type="match status" value="1"/>
</dbReference>
<dbReference type="SMART" id="SM00869">
    <property type="entry name" value="Autotransporter"/>
    <property type="match status" value="1"/>
</dbReference>
<dbReference type="AlphaFoldDB" id="A0A840DVA8"/>
<reference evidence="3 4" key="1">
    <citation type="submission" date="2020-08" db="EMBL/GenBank/DDBJ databases">
        <title>Genomic Encyclopedia of Type Strains, Phase IV (KMG-IV): sequencing the most valuable type-strain genomes for metagenomic binning, comparative biology and taxonomic classification.</title>
        <authorList>
            <person name="Goeker M."/>
        </authorList>
    </citation>
    <scope>NUCLEOTIDE SEQUENCE [LARGE SCALE GENOMIC DNA]</scope>
    <source>
        <strain evidence="3 4">DSM 100694</strain>
    </source>
</reference>
<proteinExistence type="predicted"/>
<evidence type="ECO:0000313" key="3">
    <source>
        <dbReference type="EMBL" id="MBB4076880.1"/>
    </source>
</evidence>
<keyword evidence="4" id="KW-1185">Reference proteome</keyword>
<dbReference type="InterPro" id="IPR006315">
    <property type="entry name" value="OM_autotransptr_brl_dom"/>
</dbReference>
<name>A0A840DVA8_9HYPH</name>
<dbReference type="Proteomes" id="UP000585970">
    <property type="component" value="Unassembled WGS sequence"/>
</dbReference>
<dbReference type="PROSITE" id="PS51208">
    <property type="entry name" value="AUTOTRANSPORTER"/>
    <property type="match status" value="1"/>
</dbReference>
<dbReference type="Pfam" id="PF03797">
    <property type="entry name" value="Autotransporter"/>
    <property type="match status" value="1"/>
</dbReference>
<organism evidence="3 4">
    <name type="scientific">Bartonella fuyuanensis</name>
    <dbReference type="NCBI Taxonomy" id="1460968"/>
    <lineage>
        <taxon>Bacteria</taxon>
        <taxon>Pseudomonadati</taxon>
        <taxon>Pseudomonadota</taxon>
        <taxon>Alphaproteobacteria</taxon>
        <taxon>Hyphomicrobiales</taxon>
        <taxon>Bartonellaceae</taxon>
        <taxon>Bartonella</taxon>
    </lineage>
</organism>
<evidence type="ECO:0000256" key="1">
    <source>
        <dbReference type="SAM" id="SignalP"/>
    </source>
</evidence>
<gene>
    <name evidence="3" type="ORF">GGR08_001191</name>
</gene>
<feature type="chain" id="PRO_5032783793" evidence="1">
    <location>
        <begin position="31"/>
        <end position="824"/>
    </location>
</feature>
<sequence>MCKKYIYKKNFLLCTIAGTLIFSHFGSTYANTLPHEIPEIHVDKGEEKAFNNIFIRTGSSGVRATEKAVATITKATIHANSFAFGVSTGGRLNAKEVEANALQGGLSIADGIINVEDSIIEAKRESGIIFHGILDFFIKEGEKVVNKAVLTNTKLLVRNGSAIVGPLSSKSVAEVQLKNSEIRSDMLLKNHIKKKTDSDPHPVTLLLTADKSIIEGRARTLPVNTTIVTLKNDSKWYLNVSQYDIDRDSGVFNYTLHDIKQRALSTVSVLNLNNSSILFNVPHALAHGHYQTLHVGGAIETFKSQENKDSAIGTVYNATGNANIYFNIEWSDGLTKEQQKADRLLIHGDVSGVTTVHITNLSKGEISKVEDSISSNMRGLSLIQVSGKTNEDSFKLAHGYTTMNRLPYKYTLNAYGPTSSRGEANSTQSYLGEVSQELKKDTPENNINHLVLGGVVVEIEQEPGNESASSLKKADSIQNRLKENQNFWDFRLQSATLDDEGKIKALVPQAASYLVMSNALFSTGWADVNNQNTLLNTMQEAAFAPKGHKNKGIFLSAYGNKMTLSSSRTPLQYGYGADIHYAALQAGITLATLEDQNLTANFGLLGTYGKLTFTPKDMEGSDKSAVNKWSFTAYSGLHHKNGAYIHTLFSYGALKGDITTTLRGKTAELTNADTFSASAAIGQKLVTSAKGLVFEPQAQLVYQRLMLGTLSDIDGFEANIGKPHQWLVRVGGRLTQTTHPTENNSIFSFYGKMNVFKAFSNNNTIQLGDTFHLDSMGASLESGLGINAQLSQNIVLHADVNYQHKLQKTGISGASFSSGIRYQF</sequence>
<dbReference type="SUPFAM" id="SSF103515">
    <property type="entry name" value="Autotransporter"/>
    <property type="match status" value="1"/>
</dbReference>
<dbReference type="InterPro" id="IPR036709">
    <property type="entry name" value="Autotransporte_beta_dom_sf"/>
</dbReference>
<dbReference type="RefSeq" id="WP_183194391.1">
    <property type="nucleotide sequence ID" value="NZ_JACIFE010000013.1"/>
</dbReference>
<dbReference type="GO" id="GO:0019867">
    <property type="term" value="C:outer membrane"/>
    <property type="evidence" value="ECO:0007669"/>
    <property type="project" value="InterPro"/>
</dbReference>